<dbReference type="RefSeq" id="WP_347306945.1">
    <property type="nucleotide sequence ID" value="NZ_JBAJEX010000001.1"/>
</dbReference>
<name>A0ABV0EFL3_9BURK</name>
<evidence type="ECO:0000256" key="3">
    <source>
        <dbReference type="ARBA" id="ARBA00022764"/>
    </source>
</evidence>
<dbReference type="Proteomes" id="UP001482231">
    <property type="component" value="Unassembled WGS sequence"/>
</dbReference>
<evidence type="ECO:0000256" key="2">
    <source>
        <dbReference type="ARBA" id="ARBA00022723"/>
    </source>
</evidence>
<keyword evidence="8" id="KW-1185">Reference proteome</keyword>
<comment type="caution">
    <text evidence="7">The sequence shown here is derived from an EMBL/GenBank/DDBJ whole genome shotgun (WGS) entry which is preliminary data.</text>
</comment>
<evidence type="ECO:0000313" key="7">
    <source>
        <dbReference type="EMBL" id="MEO1766162.1"/>
    </source>
</evidence>
<evidence type="ECO:0000256" key="1">
    <source>
        <dbReference type="ARBA" id="ARBA00004418"/>
    </source>
</evidence>
<protein>
    <submittedName>
        <fullName evidence="7">Cupredoxin family protein</fullName>
    </submittedName>
</protein>
<comment type="subcellular location">
    <subcellularLocation>
        <location evidence="1">Periplasm</location>
    </subcellularLocation>
</comment>
<dbReference type="CDD" id="cd04211">
    <property type="entry name" value="Cupredoxin_like_2"/>
    <property type="match status" value="1"/>
</dbReference>
<accession>A0ABV0EFL3</accession>
<keyword evidence="2" id="KW-0479">Metal-binding</keyword>
<dbReference type="EMBL" id="JBAJEX010000001">
    <property type="protein sequence ID" value="MEO1766162.1"/>
    <property type="molecule type" value="Genomic_DNA"/>
</dbReference>
<feature type="signal peptide" evidence="5">
    <location>
        <begin position="1"/>
        <end position="25"/>
    </location>
</feature>
<evidence type="ECO:0000259" key="6">
    <source>
        <dbReference type="Pfam" id="PF00127"/>
    </source>
</evidence>
<evidence type="ECO:0000256" key="4">
    <source>
        <dbReference type="ARBA" id="ARBA00023008"/>
    </source>
</evidence>
<gene>
    <name evidence="7" type="ORF">V6E02_02895</name>
</gene>
<keyword evidence="3" id="KW-0574">Periplasm</keyword>
<evidence type="ECO:0000256" key="5">
    <source>
        <dbReference type="SAM" id="SignalP"/>
    </source>
</evidence>
<dbReference type="SUPFAM" id="SSF49503">
    <property type="entry name" value="Cupredoxins"/>
    <property type="match status" value="1"/>
</dbReference>
<keyword evidence="4" id="KW-0186">Copper</keyword>
<dbReference type="InterPro" id="IPR050845">
    <property type="entry name" value="Cu-binding_ET"/>
</dbReference>
<evidence type="ECO:0000313" key="8">
    <source>
        <dbReference type="Proteomes" id="UP001482231"/>
    </source>
</evidence>
<dbReference type="InterPro" id="IPR008972">
    <property type="entry name" value="Cupredoxin"/>
</dbReference>
<dbReference type="InterPro" id="IPR000923">
    <property type="entry name" value="BlueCu_1"/>
</dbReference>
<dbReference type="Pfam" id="PF00127">
    <property type="entry name" value="Copper-bind"/>
    <property type="match status" value="1"/>
</dbReference>
<keyword evidence="5" id="KW-0732">Signal</keyword>
<dbReference type="PANTHER" id="PTHR38439:SF3">
    <property type="entry name" value="COPPER-RESISTANT CUPROPROTEIN COPI"/>
    <property type="match status" value="1"/>
</dbReference>
<dbReference type="Gene3D" id="2.60.40.420">
    <property type="entry name" value="Cupredoxins - blue copper proteins"/>
    <property type="match status" value="1"/>
</dbReference>
<sequence>MKIAFCNMLKGAFALLLLAPLPLVASGQHAGGHGSEPGADFGVPGQPEAARRSIVVEAGDDMRFRPAHIRVRRGETVRFVVRNRGTQTHEFVLGRSRELTEHAALMRRYPDMEHSDPNMVRVAPGQEATLTWTFTRAGQVEFACLIPGHFEAGMRGRIRVR</sequence>
<feature type="chain" id="PRO_5045727860" evidence="5">
    <location>
        <begin position="26"/>
        <end position="161"/>
    </location>
</feature>
<reference evidence="7 8" key="1">
    <citation type="submission" date="2024-02" db="EMBL/GenBank/DDBJ databases">
        <title>New thermophilic sulfur-oxidizing bacteria from a hot springs of the Uzon caldera (Kamchatka, Russia).</title>
        <authorList>
            <person name="Dukat A.M."/>
            <person name="Elcheninov A.G."/>
            <person name="Frolov E.N."/>
        </authorList>
    </citation>
    <scope>NUCLEOTIDE SEQUENCE [LARGE SCALE GENOMIC DNA]</scope>
    <source>
        <strain evidence="7 8">AK1</strain>
    </source>
</reference>
<dbReference type="PANTHER" id="PTHR38439">
    <property type="entry name" value="AURACYANIN-B"/>
    <property type="match status" value="1"/>
</dbReference>
<proteinExistence type="predicted"/>
<feature type="domain" description="Blue (type 1) copper" evidence="6">
    <location>
        <begin position="55"/>
        <end position="160"/>
    </location>
</feature>
<organism evidence="7 8">
    <name type="scientific">Thiobacter aerophilum</name>
    <dbReference type="NCBI Taxonomy" id="3121275"/>
    <lineage>
        <taxon>Bacteria</taxon>
        <taxon>Pseudomonadati</taxon>
        <taxon>Pseudomonadota</taxon>
        <taxon>Betaproteobacteria</taxon>
        <taxon>Burkholderiales</taxon>
        <taxon>Thiobacteraceae</taxon>
        <taxon>Thiobacter</taxon>
    </lineage>
</organism>